<dbReference type="SMART" id="SM00367">
    <property type="entry name" value="LRR_CC"/>
    <property type="match status" value="4"/>
</dbReference>
<dbReference type="VEuPathDB" id="FungiDB:SCODWIG_02115"/>
<feature type="compositionally biased region" description="Basic and acidic residues" evidence="1">
    <location>
        <begin position="7"/>
        <end position="17"/>
    </location>
</feature>
<dbReference type="InterPro" id="IPR006553">
    <property type="entry name" value="Leu-rich_rpt_Cys-con_subtyp"/>
</dbReference>
<protein>
    <submittedName>
        <fullName evidence="2">Related to DNA repair protein RAD7</fullName>
    </submittedName>
</protein>
<name>A0A376B797_9ASCO</name>
<dbReference type="EMBL" id="UFAJ01000333">
    <property type="protein sequence ID" value="SSD60354.1"/>
    <property type="molecule type" value="Genomic_DNA"/>
</dbReference>
<dbReference type="GO" id="GO:0031146">
    <property type="term" value="P:SCF-dependent proteasomal ubiquitin-dependent protein catabolic process"/>
    <property type="evidence" value="ECO:0007669"/>
    <property type="project" value="TreeGrafter"/>
</dbReference>
<feature type="region of interest" description="Disordered" evidence="1">
    <location>
        <begin position="1"/>
        <end position="23"/>
    </location>
</feature>
<feature type="region of interest" description="Disordered" evidence="1">
    <location>
        <begin position="170"/>
        <end position="193"/>
    </location>
</feature>
<dbReference type="AlphaFoldDB" id="A0A376B797"/>
<keyword evidence="3" id="KW-1185">Reference proteome</keyword>
<accession>A0A376B797</accession>
<reference evidence="3" key="1">
    <citation type="submission" date="2018-06" db="EMBL/GenBank/DDBJ databases">
        <authorList>
            <person name="Guldener U."/>
        </authorList>
    </citation>
    <scope>NUCLEOTIDE SEQUENCE [LARGE SCALE GENOMIC DNA]</scope>
    <source>
        <strain evidence="3">UTAD17</strain>
    </source>
</reference>
<evidence type="ECO:0000313" key="2">
    <source>
        <dbReference type="EMBL" id="SSD60354.1"/>
    </source>
</evidence>
<dbReference type="SUPFAM" id="SSF52047">
    <property type="entry name" value="RNI-like"/>
    <property type="match status" value="1"/>
</dbReference>
<sequence>MYRPRTRRGDATNDNKIKGPNSALSEFLREQGINAENIRQRWLKKQKQDELLEKEGNENENEVTKNVYEQKLAQEDKELREVISIADDYSEEENTNLLDKSNKTSKRNNITTSARRLRSFKLNEDENELLEIKELTTDSNRRRTLRSVAEQDSDEEEYTPSSKEVVLIDQSNKPSKVKNQKKTIQERRKRRKRAADLLNRRVNKIPSLQELVIMKISEQITSIESKKETGIDKPIFSQLRDILGGVSLENFNNLAKTLCKNRSLNDDTLQLFLQTKLETLEFHDCSKISYEGYKTLAVFTPRLKYLSLQMCGQLNNEALIYLADKLQNLECLYLDGPFLINEETWDIFFSKMKSRLKHFKISNTHRFTNNSLKSLMSNCGIFLKTLGLSRLDSINEYNLIPLHISENTLEHLILEYPYKEEDLNDQCLIDILNKSPHLETLRLNGCTGLTDSFIINGIGESLNGQNGNNNYLKVIELEDLDQISSDGIIYLFSRIQFTTLEICNLKKCVDLDDSSIQELFSNKATESLKYLNLNSLHKITRGAFEGMNFPVLERFNCSFVRSVDDSIIKLIETNCPKLTVLEVFGNNKISSKAMVRKGLALIGRQSDIL</sequence>
<evidence type="ECO:0000256" key="1">
    <source>
        <dbReference type="SAM" id="MobiDB-lite"/>
    </source>
</evidence>
<dbReference type="Gene3D" id="3.80.10.10">
    <property type="entry name" value="Ribonuclease Inhibitor"/>
    <property type="match status" value="2"/>
</dbReference>
<dbReference type="PANTHER" id="PTHR13318:SF190">
    <property type="entry name" value="PARTNER OF PAIRED, ISOFORM B"/>
    <property type="match status" value="1"/>
</dbReference>
<feature type="compositionally biased region" description="Basic residues" evidence="1">
    <location>
        <begin position="175"/>
        <end position="193"/>
    </location>
</feature>
<proteinExistence type="predicted"/>
<dbReference type="InterPro" id="IPR032675">
    <property type="entry name" value="LRR_dom_sf"/>
</dbReference>
<dbReference type="PANTHER" id="PTHR13318">
    <property type="entry name" value="PARTNER OF PAIRED, ISOFORM B-RELATED"/>
    <property type="match status" value="1"/>
</dbReference>
<dbReference type="OrthoDB" id="1924287at2759"/>
<gene>
    <name evidence="2" type="ORF">SCODWIG_02115</name>
</gene>
<dbReference type="Proteomes" id="UP000262825">
    <property type="component" value="Unassembled WGS sequence"/>
</dbReference>
<organism evidence="2 3">
    <name type="scientific">Saccharomycodes ludwigii</name>
    <dbReference type="NCBI Taxonomy" id="36035"/>
    <lineage>
        <taxon>Eukaryota</taxon>
        <taxon>Fungi</taxon>
        <taxon>Dikarya</taxon>
        <taxon>Ascomycota</taxon>
        <taxon>Saccharomycotina</taxon>
        <taxon>Saccharomycetes</taxon>
        <taxon>Saccharomycodales</taxon>
        <taxon>Saccharomycodaceae</taxon>
        <taxon>Saccharomycodes</taxon>
    </lineage>
</organism>
<dbReference type="GO" id="GO:0019005">
    <property type="term" value="C:SCF ubiquitin ligase complex"/>
    <property type="evidence" value="ECO:0007669"/>
    <property type="project" value="TreeGrafter"/>
</dbReference>
<evidence type="ECO:0000313" key="3">
    <source>
        <dbReference type="Proteomes" id="UP000262825"/>
    </source>
</evidence>